<dbReference type="Pfam" id="PF21274">
    <property type="entry name" value="Rng_hyd_C"/>
    <property type="match status" value="1"/>
</dbReference>
<keyword evidence="8" id="KW-1185">Reference proteome</keyword>
<dbReference type="Gene3D" id="3.40.30.120">
    <property type="match status" value="1"/>
</dbReference>
<protein>
    <submittedName>
        <fullName evidence="7">3-(3-hydroxyphenyl)propionate hydroxylase</fullName>
    </submittedName>
</protein>
<evidence type="ECO:0000313" key="8">
    <source>
        <dbReference type="Proteomes" id="UP000611640"/>
    </source>
</evidence>
<dbReference type="PRINTS" id="PR00420">
    <property type="entry name" value="RNGMNOXGNASE"/>
</dbReference>
<name>A0A7R7DST0_9ACTN</name>
<feature type="region of interest" description="Disordered" evidence="5">
    <location>
        <begin position="391"/>
        <end position="417"/>
    </location>
</feature>
<dbReference type="GO" id="GO:0016709">
    <property type="term" value="F:oxidoreductase activity, acting on paired donors, with incorporation or reduction of molecular oxygen, NAD(P)H as one donor, and incorporation of one atom of oxygen"/>
    <property type="evidence" value="ECO:0007669"/>
    <property type="project" value="UniProtKB-ARBA"/>
</dbReference>
<dbReference type="Gene3D" id="3.50.50.60">
    <property type="entry name" value="FAD/NAD(P)-binding domain"/>
    <property type="match status" value="1"/>
</dbReference>
<evidence type="ECO:0000256" key="3">
    <source>
        <dbReference type="ARBA" id="ARBA00022630"/>
    </source>
</evidence>
<keyword evidence="3" id="KW-0285">Flavoprotein</keyword>
<dbReference type="Pfam" id="PF01494">
    <property type="entry name" value="FAD_binding_3"/>
    <property type="match status" value="1"/>
</dbReference>
<dbReference type="PANTHER" id="PTHR43004">
    <property type="entry name" value="TRK SYSTEM POTASSIUM UPTAKE PROTEIN"/>
    <property type="match status" value="1"/>
</dbReference>
<sequence>MAAGSASGRAPVTDVLIAGAGPTGLTLAIELARRGVEVRIVDRAGEHFPGSRGKGLTARTQEVLDDLGVADEVLHYGFRHLPHRRYVDGELVAEADPHAQRAPAPDRPYDGGLLIPQWRIERILRARLAEDGVRVELAAGVAEFSQSADGVHAVLDTGEQVAARYLVGCDGGRSTVRKALGVRFEGESGEQAMLLGDVELDGLEPDAWYQWTVRGRGFLALCPFRDERSWQLQAVPLRDFGAEGGLPEPSLPYFRRIVDDLAGGHGIHLSTATWLSTYRVNVRMADRFTVGRVVLAGDAAHVHPPAGGLGMNTGIQDAYNLGWKLAMVCSGARQSLLDSYQEERLPVAAWTLGVSTEGLRRVASRFVDGGGADITDGAHRDGQQLELGYPASSLSVDGDAGNGPRAGDRAPDAPCVDRSGTPRRLFDAFRGPHFTLLGFGESCAGALRDAGTVHRGLVKPVSVGAPGSGADLVDVEGHARTAYGVTGGTLVLVRPDGYLALRAPGASRTAVRDYLDRVGVSRSA</sequence>
<dbReference type="InterPro" id="IPR050641">
    <property type="entry name" value="RIFMO-like"/>
</dbReference>
<keyword evidence="4" id="KW-0274">FAD</keyword>
<evidence type="ECO:0000259" key="6">
    <source>
        <dbReference type="Pfam" id="PF01494"/>
    </source>
</evidence>
<dbReference type="Proteomes" id="UP000611640">
    <property type="component" value="Chromosome"/>
</dbReference>
<dbReference type="AlphaFoldDB" id="A0A7R7DST0"/>
<dbReference type="InterPro" id="IPR002938">
    <property type="entry name" value="FAD-bd"/>
</dbReference>
<evidence type="ECO:0000313" key="7">
    <source>
        <dbReference type="EMBL" id="BCJ37180.1"/>
    </source>
</evidence>
<dbReference type="KEGG" id="atl:Athai_46830"/>
<proteinExistence type="inferred from homology"/>
<comment type="cofactor">
    <cofactor evidence="1">
        <name>FAD</name>
        <dbReference type="ChEBI" id="CHEBI:57692"/>
    </cofactor>
</comment>
<accession>A0A7R7DST0</accession>
<evidence type="ECO:0000256" key="2">
    <source>
        <dbReference type="ARBA" id="ARBA00007801"/>
    </source>
</evidence>
<dbReference type="InterPro" id="IPR036249">
    <property type="entry name" value="Thioredoxin-like_sf"/>
</dbReference>
<organism evidence="7 8">
    <name type="scientific">Actinocatenispora thailandica</name>
    <dbReference type="NCBI Taxonomy" id="227318"/>
    <lineage>
        <taxon>Bacteria</taxon>
        <taxon>Bacillati</taxon>
        <taxon>Actinomycetota</taxon>
        <taxon>Actinomycetes</taxon>
        <taxon>Micromonosporales</taxon>
        <taxon>Micromonosporaceae</taxon>
        <taxon>Actinocatenispora</taxon>
    </lineage>
</organism>
<reference evidence="7 8" key="1">
    <citation type="submission" date="2020-08" db="EMBL/GenBank/DDBJ databases">
        <title>Whole genome shotgun sequence of Actinocatenispora thailandica NBRC 105041.</title>
        <authorList>
            <person name="Komaki H."/>
            <person name="Tamura T."/>
        </authorList>
    </citation>
    <scope>NUCLEOTIDE SEQUENCE [LARGE SCALE GENOMIC DNA]</scope>
    <source>
        <strain evidence="7 8">NBRC 105041</strain>
    </source>
</reference>
<comment type="similarity">
    <text evidence="2">Belongs to the PheA/TfdB FAD monooxygenase family.</text>
</comment>
<evidence type="ECO:0000256" key="1">
    <source>
        <dbReference type="ARBA" id="ARBA00001974"/>
    </source>
</evidence>
<dbReference type="GO" id="GO:0071949">
    <property type="term" value="F:FAD binding"/>
    <property type="evidence" value="ECO:0007669"/>
    <property type="project" value="InterPro"/>
</dbReference>
<dbReference type="EMBL" id="AP023355">
    <property type="protein sequence ID" value="BCJ37180.1"/>
    <property type="molecule type" value="Genomic_DNA"/>
</dbReference>
<dbReference type="NCBIfam" id="NF004832">
    <property type="entry name" value="PRK06184.1"/>
    <property type="match status" value="1"/>
</dbReference>
<gene>
    <name evidence="7" type="primary">mhpA_2</name>
    <name evidence="7" type="ORF">Athai_46830</name>
</gene>
<dbReference type="SUPFAM" id="SSF51905">
    <property type="entry name" value="FAD/NAD(P)-binding domain"/>
    <property type="match status" value="1"/>
</dbReference>
<dbReference type="SUPFAM" id="SSF52833">
    <property type="entry name" value="Thioredoxin-like"/>
    <property type="match status" value="1"/>
</dbReference>
<evidence type="ECO:0000256" key="4">
    <source>
        <dbReference type="ARBA" id="ARBA00022827"/>
    </source>
</evidence>
<dbReference type="InterPro" id="IPR036188">
    <property type="entry name" value="FAD/NAD-bd_sf"/>
</dbReference>
<evidence type="ECO:0000256" key="5">
    <source>
        <dbReference type="SAM" id="MobiDB-lite"/>
    </source>
</evidence>
<dbReference type="Gene3D" id="3.30.70.2450">
    <property type="match status" value="1"/>
</dbReference>
<dbReference type="PANTHER" id="PTHR43004:SF19">
    <property type="entry name" value="BINDING MONOOXYGENASE, PUTATIVE (JCVI)-RELATED"/>
    <property type="match status" value="1"/>
</dbReference>
<feature type="domain" description="FAD-binding" evidence="6">
    <location>
        <begin position="13"/>
        <end position="349"/>
    </location>
</feature>